<reference evidence="2" key="1">
    <citation type="submission" date="2020-11" db="EMBL/GenBank/DDBJ databases">
        <authorList>
            <consortium name="DOE Joint Genome Institute"/>
            <person name="Ahrendt S."/>
            <person name="Riley R."/>
            <person name="Andreopoulos W."/>
            <person name="LaButti K."/>
            <person name="Pangilinan J."/>
            <person name="Ruiz-duenas F.J."/>
            <person name="Barrasa J.M."/>
            <person name="Sanchez-Garcia M."/>
            <person name="Camarero S."/>
            <person name="Miyauchi S."/>
            <person name="Serrano A."/>
            <person name="Linde D."/>
            <person name="Babiker R."/>
            <person name="Drula E."/>
            <person name="Ayuso-Fernandez I."/>
            <person name="Pacheco R."/>
            <person name="Padilla G."/>
            <person name="Ferreira P."/>
            <person name="Barriuso J."/>
            <person name="Kellner H."/>
            <person name="Castanera R."/>
            <person name="Alfaro M."/>
            <person name="Ramirez L."/>
            <person name="Pisabarro A.G."/>
            <person name="Kuo A."/>
            <person name="Tritt A."/>
            <person name="Lipzen A."/>
            <person name="He G."/>
            <person name="Yan M."/>
            <person name="Ng V."/>
            <person name="Cullen D."/>
            <person name="Martin F."/>
            <person name="Rosso M.-N."/>
            <person name="Henrissat B."/>
            <person name="Hibbett D."/>
            <person name="Martinez A.T."/>
            <person name="Grigoriev I.V."/>
        </authorList>
    </citation>
    <scope>NUCLEOTIDE SEQUENCE</scope>
    <source>
        <strain evidence="2">AH 44721</strain>
    </source>
</reference>
<evidence type="ECO:0000256" key="1">
    <source>
        <dbReference type="SAM" id="MobiDB-lite"/>
    </source>
</evidence>
<dbReference type="Proteomes" id="UP000724874">
    <property type="component" value="Unassembled WGS sequence"/>
</dbReference>
<sequence length="203" mass="22388">MSAAVVQPSSSSRLRTQARKKVNDDAAYFGPPASTGMKRQAADKAEGEPRVKRKRVETNQVASTSGKKDAAEPEPRKSLVEFQKMSTSMLHRYLMQYSIVPRVYPSPLSPEDPPAPSSLADPERQTPRPPSPPAEAQIRRRSSRLLEEEPPTRVPILADIVEVHGRHFREVTSVNSRDEVDTLASFMCAVEKSKGAKNVGNTV</sequence>
<proteinExistence type="predicted"/>
<feature type="compositionally biased region" description="Basic and acidic residues" evidence="1">
    <location>
        <begin position="40"/>
        <end position="50"/>
    </location>
</feature>
<comment type="caution">
    <text evidence="2">The sequence shown here is derived from an EMBL/GenBank/DDBJ whole genome shotgun (WGS) entry which is preliminary data.</text>
</comment>
<feature type="region of interest" description="Disordered" evidence="1">
    <location>
        <begin position="105"/>
        <end position="150"/>
    </location>
</feature>
<organism evidence="2 3">
    <name type="scientific">Gymnopilus junonius</name>
    <name type="common">Spectacular rustgill mushroom</name>
    <name type="synonym">Gymnopilus spectabilis subsp. junonius</name>
    <dbReference type="NCBI Taxonomy" id="109634"/>
    <lineage>
        <taxon>Eukaryota</taxon>
        <taxon>Fungi</taxon>
        <taxon>Dikarya</taxon>
        <taxon>Basidiomycota</taxon>
        <taxon>Agaricomycotina</taxon>
        <taxon>Agaricomycetes</taxon>
        <taxon>Agaricomycetidae</taxon>
        <taxon>Agaricales</taxon>
        <taxon>Agaricineae</taxon>
        <taxon>Hymenogastraceae</taxon>
        <taxon>Gymnopilus</taxon>
    </lineage>
</organism>
<dbReference type="OrthoDB" id="3361956at2759"/>
<dbReference type="EMBL" id="JADNYJ010000002">
    <property type="protein sequence ID" value="KAF8912883.1"/>
    <property type="molecule type" value="Genomic_DNA"/>
</dbReference>
<protein>
    <submittedName>
        <fullName evidence="2">Uncharacterized protein</fullName>
    </submittedName>
</protein>
<feature type="compositionally biased region" description="Pro residues" evidence="1">
    <location>
        <begin position="107"/>
        <end position="116"/>
    </location>
</feature>
<evidence type="ECO:0000313" key="2">
    <source>
        <dbReference type="EMBL" id="KAF8912883.1"/>
    </source>
</evidence>
<feature type="region of interest" description="Disordered" evidence="1">
    <location>
        <begin position="1"/>
        <end position="78"/>
    </location>
</feature>
<dbReference type="AlphaFoldDB" id="A0A9P5TV45"/>
<keyword evidence="3" id="KW-1185">Reference proteome</keyword>
<accession>A0A9P5TV45</accession>
<feature type="compositionally biased region" description="Basic and acidic residues" evidence="1">
    <location>
        <begin position="66"/>
        <end position="78"/>
    </location>
</feature>
<evidence type="ECO:0000313" key="3">
    <source>
        <dbReference type="Proteomes" id="UP000724874"/>
    </source>
</evidence>
<gene>
    <name evidence="2" type="ORF">CPB84DRAFT_1759770</name>
</gene>
<name>A0A9P5TV45_GYMJU</name>